<evidence type="ECO:0000256" key="9">
    <source>
        <dbReference type="ARBA" id="ARBA00030617"/>
    </source>
</evidence>
<evidence type="ECO:0000256" key="10">
    <source>
        <dbReference type="SAM" id="MobiDB-lite"/>
    </source>
</evidence>
<dbReference type="PANTHER" id="PTHR11097">
    <property type="entry name" value="EXOSOME COMPLEX EXONUCLEASE RIBOSOMAL RNA PROCESSING PROTEIN"/>
    <property type="match status" value="1"/>
</dbReference>
<evidence type="ECO:0000256" key="6">
    <source>
        <dbReference type="ARBA" id="ARBA00022835"/>
    </source>
</evidence>
<feature type="region of interest" description="Disordered" evidence="10">
    <location>
        <begin position="495"/>
        <end position="626"/>
    </location>
</feature>
<dbReference type="GO" id="GO:0071028">
    <property type="term" value="P:nuclear mRNA surveillance"/>
    <property type="evidence" value="ECO:0007669"/>
    <property type="project" value="TreeGrafter"/>
</dbReference>
<evidence type="ECO:0000313" key="12">
    <source>
        <dbReference type="EMBL" id="PAV68392.1"/>
    </source>
</evidence>
<dbReference type="InterPro" id="IPR050590">
    <property type="entry name" value="Exosome_comp_Rrp42_subfam"/>
</dbReference>
<feature type="compositionally biased region" description="Basic and acidic residues" evidence="10">
    <location>
        <begin position="395"/>
        <end position="405"/>
    </location>
</feature>
<dbReference type="GO" id="GO:0005730">
    <property type="term" value="C:nucleolus"/>
    <property type="evidence" value="ECO:0007669"/>
    <property type="project" value="UniProtKB-SubCell"/>
</dbReference>
<dbReference type="GO" id="GO:0071038">
    <property type="term" value="P:TRAMP-dependent tRNA surveillance pathway"/>
    <property type="evidence" value="ECO:0007669"/>
    <property type="project" value="TreeGrafter"/>
</dbReference>
<dbReference type="PANTHER" id="PTHR11097:SF9">
    <property type="entry name" value="EXOSOME COMPLEX COMPONENT RRP43"/>
    <property type="match status" value="1"/>
</dbReference>
<evidence type="ECO:0000256" key="8">
    <source>
        <dbReference type="ARBA" id="ARBA00023242"/>
    </source>
</evidence>
<proteinExistence type="inferred from homology"/>
<feature type="compositionally biased region" description="Basic and acidic residues" evidence="10">
    <location>
        <begin position="497"/>
        <end position="624"/>
    </location>
</feature>
<keyword evidence="4" id="KW-0963">Cytoplasm</keyword>
<dbReference type="Proteomes" id="UP000218231">
    <property type="component" value="Unassembled WGS sequence"/>
</dbReference>
<dbReference type="SUPFAM" id="SSF54211">
    <property type="entry name" value="Ribosomal protein S5 domain 2-like"/>
    <property type="match status" value="1"/>
</dbReference>
<keyword evidence="6" id="KW-0271">Exosome</keyword>
<name>A0A2A2K3D0_9BILA</name>
<evidence type="ECO:0000256" key="3">
    <source>
        <dbReference type="ARBA" id="ARBA00006678"/>
    </source>
</evidence>
<feature type="compositionally biased region" description="Polar residues" evidence="10">
    <location>
        <begin position="351"/>
        <end position="372"/>
    </location>
</feature>
<dbReference type="STRING" id="2018661.A0A2A2K3D0"/>
<dbReference type="GO" id="GO:0016075">
    <property type="term" value="P:rRNA catabolic process"/>
    <property type="evidence" value="ECO:0007669"/>
    <property type="project" value="TreeGrafter"/>
</dbReference>
<dbReference type="GO" id="GO:0000176">
    <property type="term" value="C:nuclear exosome (RNase complex)"/>
    <property type="evidence" value="ECO:0007669"/>
    <property type="project" value="TreeGrafter"/>
</dbReference>
<keyword evidence="5" id="KW-0698">rRNA processing</keyword>
<evidence type="ECO:0000256" key="4">
    <source>
        <dbReference type="ARBA" id="ARBA00022490"/>
    </source>
</evidence>
<dbReference type="AlphaFoldDB" id="A0A2A2K3D0"/>
<comment type="caution">
    <text evidence="12">The sequence shown here is derived from an EMBL/GenBank/DDBJ whole genome shotgun (WGS) entry which is preliminary data.</text>
</comment>
<feature type="domain" description="Exoribonuclease phosphorolytic" evidence="11">
    <location>
        <begin position="61"/>
        <end position="172"/>
    </location>
</feature>
<keyword evidence="7" id="KW-0694">RNA-binding</keyword>
<dbReference type="GO" id="GO:0071035">
    <property type="term" value="P:nuclear polyadenylation-dependent rRNA catabolic process"/>
    <property type="evidence" value="ECO:0007669"/>
    <property type="project" value="TreeGrafter"/>
</dbReference>
<gene>
    <name evidence="12" type="ORF">WR25_09748</name>
</gene>
<sequence length="796" mass="92798">MADSSDDPVSKRVLTSVEIFKLCDSLAYFDKFLSKGIYEDGRPIDSFTKLTFKRGTCGGAGSGLVRQGGGTVFCSIHPSICMNHDGPLIIFEIDKSDEIDQAVVNKIKDILDEMVEKSQLFARETLACRQVEKAIELFWELTIRIQILNMDGSVLDAVLCAVVTALTDLQLPCLKVSRQEDDESEFEEKQIQILEQKHHIDFTSYPVAATFAVRKMPSDNKLVVLCDPPSYVMAMPDSSVCYLIIGENGKILQLYTRGTAVDVEILQISSSIMPNFPSDDGYIIECLFDWLSQGVTKERINALLDKAYGMKNQSPHGGIQSAPNSFGMVPNATSVPSSYQQQGYQYQQPPDNTFGSNSSRSAATTQQTQHGSGDSGWSFKSVMNWGSSTSSGQAELKRKEEEERQARIRAMQEEDERAQKEYEEEMRKIKEENERVMRGLAQEGEQMRIQHELDMTELENKRKIEQRAWEDEQLKILNASMVKMLETKGQVLQLQKEANDRQEKFFERERARNEEELQRQQQENERLCKENKEMARQREESKRAQEIEDRKHEETMKKLEKEANEERERKDREYKKQLEEEDEKRRQEYEARRAKMNEEAKKREEERQKKHKEHMEKLEKEREQRRIKHQKLMDEFARMEEEYLKRRRERARLGEEERRQFEEDIRRMREERMHKQAAYEEYLRNMNQTIATMLAIQKSDQMMQAEYNKLCDPLAGVISSINSEAGLLINWISKYSSTAGFEDQLLKMRSPLMHSIELFKAHVYSFFDAIDNAPIPPAYRNWITDVTVNYFSLFFI</sequence>
<comment type="similarity">
    <text evidence="3">Belongs to the RNase PH family.</text>
</comment>
<protein>
    <recommendedName>
        <fullName evidence="9">Ribosomal RNA-processing protein 43</fullName>
    </recommendedName>
</protein>
<dbReference type="InterPro" id="IPR027408">
    <property type="entry name" value="PNPase/RNase_PH_dom_sf"/>
</dbReference>
<reference evidence="12 13" key="1">
    <citation type="journal article" date="2017" name="Curr. Biol.">
        <title>Genome architecture and evolution of a unichromosomal asexual nematode.</title>
        <authorList>
            <person name="Fradin H."/>
            <person name="Zegar C."/>
            <person name="Gutwein M."/>
            <person name="Lucas J."/>
            <person name="Kovtun M."/>
            <person name="Corcoran D."/>
            <person name="Baugh L.R."/>
            <person name="Kiontke K."/>
            <person name="Gunsalus K."/>
            <person name="Fitch D.H."/>
            <person name="Piano F."/>
        </authorList>
    </citation>
    <scope>NUCLEOTIDE SEQUENCE [LARGE SCALE GENOMIC DNA]</scope>
    <source>
        <strain evidence="12">PF1309</strain>
    </source>
</reference>
<dbReference type="Pfam" id="PF01138">
    <property type="entry name" value="RNase_PH"/>
    <property type="match status" value="1"/>
</dbReference>
<dbReference type="GO" id="GO:0000467">
    <property type="term" value="P:exonucleolytic trimming to generate mature 3'-end of 5.8S rRNA from tricistronic rRNA transcript (SSU-rRNA, 5.8S rRNA, LSU-rRNA)"/>
    <property type="evidence" value="ECO:0007669"/>
    <property type="project" value="TreeGrafter"/>
</dbReference>
<dbReference type="InterPro" id="IPR020568">
    <property type="entry name" value="Ribosomal_Su5_D2-typ_SF"/>
</dbReference>
<dbReference type="GO" id="GO:0034473">
    <property type="term" value="P:U1 snRNA 3'-end processing"/>
    <property type="evidence" value="ECO:0007669"/>
    <property type="project" value="TreeGrafter"/>
</dbReference>
<feature type="compositionally biased region" description="Polar residues" evidence="10">
    <location>
        <begin position="384"/>
        <end position="393"/>
    </location>
</feature>
<dbReference type="EMBL" id="LIAE01009762">
    <property type="protein sequence ID" value="PAV68391.1"/>
    <property type="molecule type" value="Genomic_DNA"/>
</dbReference>
<keyword evidence="13" id="KW-1185">Reference proteome</keyword>
<feature type="compositionally biased region" description="Low complexity" evidence="10">
    <location>
        <begin position="334"/>
        <end position="350"/>
    </location>
</feature>
<dbReference type="GO" id="GO:0000177">
    <property type="term" value="C:cytoplasmic exosome (RNase complex)"/>
    <property type="evidence" value="ECO:0007669"/>
    <property type="project" value="TreeGrafter"/>
</dbReference>
<evidence type="ECO:0000313" key="13">
    <source>
        <dbReference type="Proteomes" id="UP000218231"/>
    </source>
</evidence>
<feature type="region of interest" description="Disordered" evidence="10">
    <location>
        <begin position="313"/>
        <end position="405"/>
    </location>
</feature>
<evidence type="ECO:0000256" key="2">
    <source>
        <dbReference type="ARBA" id="ARBA00004604"/>
    </source>
</evidence>
<evidence type="ECO:0000256" key="7">
    <source>
        <dbReference type="ARBA" id="ARBA00022884"/>
    </source>
</evidence>
<dbReference type="Gene3D" id="3.30.230.70">
    <property type="entry name" value="GHMP Kinase, N-terminal domain"/>
    <property type="match status" value="1"/>
</dbReference>
<keyword evidence="8" id="KW-0539">Nucleus</keyword>
<dbReference type="OrthoDB" id="45882at2759"/>
<dbReference type="InterPro" id="IPR001247">
    <property type="entry name" value="ExoRNase_PH_dom1"/>
</dbReference>
<evidence type="ECO:0000256" key="1">
    <source>
        <dbReference type="ARBA" id="ARBA00004496"/>
    </source>
</evidence>
<organism evidence="12 13">
    <name type="scientific">Diploscapter pachys</name>
    <dbReference type="NCBI Taxonomy" id="2018661"/>
    <lineage>
        <taxon>Eukaryota</taxon>
        <taxon>Metazoa</taxon>
        <taxon>Ecdysozoa</taxon>
        <taxon>Nematoda</taxon>
        <taxon>Chromadorea</taxon>
        <taxon>Rhabditida</taxon>
        <taxon>Rhabditina</taxon>
        <taxon>Rhabditomorpha</taxon>
        <taxon>Rhabditoidea</taxon>
        <taxon>Rhabditidae</taxon>
        <taxon>Diploscapter</taxon>
    </lineage>
</organism>
<dbReference type="GO" id="GO:0034475">
    <property type="term" value="P:U4 snRNA 3'-end processing"/>
    <property type="evidence" value="ECO:0007669"/>
    <property type="project" value="TreeGrafter"/>
</dbReference>
<dbReference type="GO" id="GO:0035925">
    <property type="term" value="F:mRNA 3'-UTR AU-rich region binding"/>
    <property type="evidence" value="ECO:0007669"/>
    <property type="project" value="TreeGrafter"/>
</dbReference>
<comment type="subcellular location">
    <subcellularLocation>
        <location evidence="1">Cytoplasm</location>
    </subcellularLocation>
    <subcellularLocation>
        <location evidence="2">Nucleus</location>
        <location evidence="2">Nucleolus</location>
    </subcellularLocation>
</comment>
<dbReference type="GO" id="GO:0034476">
    <property type="term" value="P:U5 snRNA 3'-end processing"/>
    <property type="evidence" value="ECO:0007669"/>
    <property type="project" value="TreeGrafter"/>
</dbReference>
<evidence type="ECO:0000256" key="5">
    <source>
        <dbReference type="ARBA" id="ARBA00022552"/>
    </source>
</evidence>
<dbReference type="EMBL" id="LIAE01009762">
    <property type="protein sequence ID" value="PAV68392.1"/>
    <property type="molecule type" value="Genomic_DNA"/>
</dbReference>
<accession>A0A2A2K3D0</accession>
<evidence type="ECO:0000259" key="11">
    <source>
        <dbReference type="Pfam" id="PF01138"/>
    </source>
</evidence>